<dbReference type="EMBL" id="OV170223">
    <property type="protein sequence ID" value="CAH0722022.1"/>
    <property type="molecule type" value="Genomic_DNA"/>
</dbReference>
<sequence>MSSSKASIKEVKTNIIYEAVVEESSAELPMEEWSSLIIELPEQNRKRLLYEQGLYSPGSGDLCNKYVAMSASSVFRHPYYDYPAVIDPGIKPALLEPEPKITYPDDGQELYLTLCKDMNQCPVKIFYRGLVKDTIDLKYYCIDPAGVRAMTLALQYNKNVNTFNLTDNFLNDDACFHLGEMLISNNSLRELNLTGCKIGPKGAKQLFAGLHINRGLKILILDKNEIGDDGVEYLAAVIFRGIDIQQISLSYNSISGKSANVLAEALEIYNKFTHINLSWNQLFGPIMGTVNLFTRMSENKVLQEVNLSWNSLSNPRIGTAIKSIFKAPNLRVLDISHNRLSGEAIQNFIENMGKAKKMVTLDLSYNPLTPEDAVKVLQKMKLNTTKIQNLLMDNVFVTGEFLRLLDQIKAMKNRKTTVITYGGVIGGFKPTGPDMRELVLNRVEFLTMKGKKKKVDVALIALQMVKDKIDILPAKMFADAIVASGAPLDSDLLDEIVNAFAGPKSGKAKTISVSLLVDYIHRKWPDRKLPPTPPPELEPEPEPIAEVKPELKGKRKKKK</sequence>
<dbReference type="Gene3D" id="3.80.10.10">
    <property type="entry name" value="Ribonuclease Inhibitor"/>
    <property type="match status" value="1"/>
</dbReference>
<reference evidence="2" key="1">
    <citation type="submission" date="2021-12" db="EMBL/GenBank/DDBJ databases">
        <authorList>
            <person name="Martin H S."/>
        </authorList>
    </citation>
    <scope>NUCLEOTIDE SEQUENCE</scope>
</reference>
<dbReference type="InterPro" id="IPR001611">
    <property type="entry name" value="Leu-rich_rpt"/>
</dbReference>
<proteinExistence type="predicted"/>
<evidence type="ECO:0000313" key="2">
    <source>
        <dbReference type="EMBL" id="CAH0722022.1"/>
    </source>
</evidence>
<evidence type="ECO:0000313" key="3">
    <source>
        <dbReference type="Proteomes" id="UP000838878"/>
    </source>
</evidence>
<accession>A0A8J9VZ30</accession>
<dbReference type="Pfam" id="PF00560">
    <property type="entry name" value="LRR_1"/>
    <property type="match status" value="1"/>
</dbReference>
<name>A0A8J9VZ30_9NEOP</name>
<dbReference type="Pfam" id="PF13516">
    <property type="entry name" value="LRR_6"/>
    <property type="match status" value="3"/>
</dbReference>
<dbReference type="AlphaFoldDB" id="A0A8J9VZ30"/>
<dbReference type="InterPro" id="IPR052394">
    <property type="entry name" value="LRR-containing"/>
</dbReference>
<feature type="region of interest" description="Disordered" evidence="1">
    <location>
        <begin position="524"/>
        <end position="559"/>
    </location>
</feature>
<dbReference type="SUPFAM" id="SSF52047">
    <property type="entry name" value="RNI-like"/>
    <property type="match status" value="1"/>
</dbReference>
<dbReference type="SMART" id="SM00368">
    <property type="entry name" value="LRR_RI"/>
    <property type="match status" value="6"/>
</dbReference>
<keyword evidence="3" id="KW-1185">Reference proteome</keyword>
<evidence type="ECO:0000256" key="1">
    <source>
        <dbReference type="SAM" id="MobiDB-lite"/>
    </source>
</evidence>
<dbReference type="InterPro" id="IPR032675">
    <property type="entry name" value="LRR_dom_sf"/>
</dbReference>
<dbReference type="PANTHER" id="PTHR24114">
    <property type="entry name" value="LEUCINE RICH REPEAT FAMILY PROTEIN"/>
    <property type="match status" value="1"/>
</dbReference>
<dbReference type="Proteomes" id="UP000838878">
    <property type="component" value="Chromosome 3"/>
</dbReference>
<feature type="non-terminal residue" evidence="2">
    <location>
        <position position="559"/>
    </location>
</feature>
<dbReference type="PANTHER" id="PTHR24114:SF2">
    <property type="entry name" value="F-BOX DOMAIN-CONTAINING PROTEIN-RELATED"/>
    <property type="match status" value="1"/>
</dbReference>
<dbReference type="OrthoDB" id="8436363at2759"/>
<gene>
    <name evidence="2" type="ORF">BINO364_LOCUS8044</name>
</gene>
<protein>
    <submittedName>
        <fullName evidence="2">Uncharacterized protein</fullName>
    </submittedName>
</protein>
<organism evidence="2 3">
    <name type="scientific">Brenthis ino</name>
    <name type="common">lesser marbled fritillary</name>
    <dbReference type="NCBI Taxonomy" id="405034"/>
    <lineage>
        <taxon>Eukaryota</taxon>
        <taxon>Metazoa</taxon>
        <taxon>Ecdysozoa</taxon>
        <taxon>Arthropoda</taxon>
        <taxon>Hexapoda</taxon>
        <taxon>Insecta</taxon>
        <taxon>Pterygota</taxon>
        <taxon>Neoptera</taxon>
        <taxon>Endopterygota</taxon>
        <taxon>Lepidoptera</taxon>
        <taxon>Glossata</taxon>
        <taxon>Ditrysia</taxon>
        <taxon>Papilionoidea</taxon>
        <taxon>Nymphalidae</taxon>
        <taxon>Heliconiinae</taxon>
        <taxon>Argynnini</taxon>
        <taxon>Brenthis</taxon>
    </lineage>
</organism>